<comment type="caution">
    <text evidence="1">The sequence shown here is derived from an EMBL/GenBank/DDBJ whole genome shotgun (WGS) entry which is preliminary data.</text>
</comment>
<protein>
    <submittedName>
        <fullName evidence="1">Uncharacterized protein</fullName>
    </submittedName>
</protein>
<dbReference type="Proteomes" id="UP000198646">
    <property type="component" value="Unassembled WGS sequence"/>
</dbReference>
<organism evidence="1 2">
    <name type="scientific">Sulfitobacter litoralis</name>
    <dbReference type="NCBI Taxonomy" id="335975"/>
    <lineage>
        <taxon>Bacteria</taxon>
        <taxon>Pseudomonadati</taxon>
        <taxon>Pseudomonadota</taxon>
        <taxon>Alphaproteobacteria</taxon>
        <taxon>Rhodobacterales</taxon>
        <taxon>Roseobacteraceae</taxon>
        <taxon>Sulfitobacter</taxon>
    </lineage>
</organism>
<accession>A0ABY0T3U2</accession>
<reference evidence="1 2" key="1">
    <citation type="submission" date="2016-10" db="EMBL/GenBank/DDBJ databases">
        <authorList>
            <person name="Varghese N."/>
            <person name="Submissions S."/>
        </authorList>
    </citation>
    <scope>NUCLEOTIDE SEQUENCE [LARGE SCALE GENOMIC DNA]</scope>
    <source>
        <strain evidence="1 2">DSM 17584</strain>
    </source>
</reference>
<gene>
    <name evidence="1" type="ORF">SAMN04488512_1403</name>
</gene>
<name>A0ABY0T3U2_9RHOB</name>
<sequence>MFEPNSATTELSRGVKTCSGLTHTAHEDFWVGAIDIRPCKVPISLAPVLGERIYNVGFRNDA</sequence>
<evidence type="ECO:0000313" key="2">
    <source>
        <dbReference type="Proteomes" id="UP000198646"/>
    </source>
</evidence>
<evidence type="ECO:0000313" key="1">
    <source>
        <dbReference type="EMBL" id="SDP77003.1"/>
    </source>
</evidence>
<keyword evidence="2" id="KW-1185">Reference proteome</keyword>
<proteinExistence type="predicted"/>
<dbReference type="EMBL" id="FNJD01000040">
    <property type="protein sequence ID" value="SDP77003.1"/>
    <property type="molecule type" value="Genomic_DNA"/>
</dbReference>